<dbReference type="GO" id="GO:0046872">
    <property type="term" value="F:metal ion binding"/>
    <property type="evidence" value="ECO:0007669"/>
    <property type="project" value="UniProtKB-KW"/>
</dbReference>
<feature type="domain" description="Alcohol dehydrogenase-like C-terminal" evidence="6">
    <location>
        <begin position="220"/>
        <end position="293"/>
    </location>
</feature>
<dbReference type="Gene3D" id="3.40.50.720">
    <property type="entry name" value="NAD(P)-binding Rossmann-like Domain"/>
    <property type="match status" value="1"/>
</dbReference>
<comment type="similarity">
    <text evidence="2">Belongs to the zinc-containing alcohol dehydrogenase family.</text>
</comment>
<dbReference type="PANTHER" id="PTHR43350">
    <property type="entry name" value="NAD-DEPENDENT ALCOHOL DEHYDROGENASE"/>
    <property type="match status" value="1"/>
</dbReference>
<dbReference type="GO" id="GO:0016491">
    <property type="term" value="F:oxidoreductase activity"/>
    <property type="evidence" value="ECO:0007669"/>
    <property type="project" value="UniProtKB-KW"/>
</dbReference>
<feature type="domain" description="Alcohol dehydrogenase-like N-terminal" evidence="7">
    <location>
        <begin position="25"/>
        <end position="129"/>
    </location>
</feature>
<reference evidence="8 9" key="1">
    <citation type="journal article" date="2016" name="Nat. Microbiol.">
        <title>The Mouse Intestinal Bacterial Collection (miBC) provides host-specific insight into cultured diversity and functional potential of the gut microbiota.</title>
        <authorList>
            <person name="Lagkouvardos I."/>
            <person name="Pukall R."/>
            <person name="Abt B."/>
            <person name="Foesel B.U."/>
            <person name="Meier-Kolthoff J.P."/>
            <person name="Kumar N."/>
            <person name="Bresciani A."/>
            <person name="Martinez I."/>
            <person name="Just S."/>
            <person name="Ziegler C."/>
            <person name="Brugiroux S."/>
            <person name="Garzetti D."/>
            <person name="Wenning M."/>
            <person name="Bui T.P."/>
            <person name="Wang J."/>
            <person name="Hugenholtz F."/>
            <person name="Plugge C.M."/>
            <person name="Peterson D.A."/>
            <person name="Hornef M.W."/>
            <person name="Baines J.F."/>
            <person name="Smidt H."/>
            <person name="Walter J."/>
            <person name="Kristiansen K."/>
            <person name="Nielsen H.B."/>
            <person name="Haller D."/>
            <person name="Overmann J."/>
            <person name="Stecher B."/>
            <person name="Clavel T."/>
        </authorList>
    </citation>
    <scope>NUCLEOTIDE SEQUENCE [LARGE SCALE GENOMIC DNA]</scope>
    <source>
        <strain evidence="8 9">DSM 28560</strain>
    </source>
</reference>
<evidence type="ECO:0000256" key="5">
    <source>
        <dbReference type="ARBA" id="ARBA00023002"/>
    </source>
</evidence>
<evidence type="ECO:0000256" key="1">
    <source>
        <dbReference type="ARBA" id="ARBA00001947"/>
    </source>
</evidence>
<dbReference type="AlphaFoldDB" id="A0A4V2WS57"/>
<dbReference type="InterPro" id="IPR011032">
    <property type="entry name" value="GroES-like_sf"/>
</dbReference>
<name>A0A4V2WS57_9FIRM</name>
<dbReference type="SUPFAM" id="SSF50129">
    <property type="entry name" value="GroES-like"/>
    <property type="match status" value="1"/>
</dbReference>
<keyword evidence="3" id="KW-0479">Metal-binding</keyword>
<accession>A0A4V2WS57</accession>
<dbReference type="InterPro" id="IPR036291">
    <property type="entry name" value="NAD(P)-bd_dom_sf"/>
</dbReference>
<dbReference type="RefSeq" id="WP_132281104.1">
    <property type="nucleotide sequence ID" value="NZ_JAOBST010000040.1"/>
</dbReference>
<dbReference type="Pfam" id="PF08240">
    <property type="entry name" value="ADH_N"/>
    <property type="match status" value="1"/>
</dbReference>
<dbReference type="EMBL" id="SMMX01000026">
    <property type="protein sequence ID" value="TDA20250.1"/>
    <property type="molecule type" value="Genomic_DNA"/>
</dbReference>
<dbReference type="PANTHER" id="PTHR43350:SF19">
    <property type="entry name" value="D-GULOSIDE 3-DEHYDROGENASE"/>
    <property type="match status" value="1"/>
</dbReference>
<protein>
    <submittedName>
        <fullName evidence="8">Ribitol-5-phosphate dehydrogenase</fullName>
    </submittedName>
</protein>
<evidence type="ECO:0000259" key="7">
    <source>
        <dbReference type="Pfam" id="PF08240"/>
    </source>
</evidence>
<keyword evidence="9" id="KW-1185">Reference proteome</keyword>
<gene>
    <name evidence="8" type="ORF">E1963_18065</name>
</gene>
<keyword evidence="5" id="KW-0560">Oxidoreductase</keyword>
<evidence type="ECO:0000256" key="3">
    <source>
        <dbReference type="ARBA" id="ARBA00022723"/>
    </source>
</evidence>
<comment type="cofactor">
    <cofactor evidence="1">
        <name>Zn(2+)</name>
        <dbReference type="ChEBI" id="CHEBI:29105"/>
    </cofactor>
</comment>
<dbReference type="Gene3D" id="3.90.180.10">
    <property type="entry name" value="Medium-chain alcohol dehydrogenases, catalytic domain"/>
    <property type="match status" value="1"/>
</dbReference>
<organism evidence="8 9">
    <name type="scientific">Extibacter muris</name>
    <dbReference type="NCBI Taxonomy" id="1796622"/>
    <lineage>
        <taxon>Bacteria</taxon>
        <taxon>Bacillati</taxon>
        <taxon>Bacillota</taxon>
        <taxon>Clostridia</taxon>
        <taxon>Lachnospirales</taxon>
        <taxon>Lachnospiraceae</taxon>
        <taxon>Extibacter</taxon>
    </lineage>
</organism>
<comment type="caution">
    <text evidence="8">The sequence shown here is derived from an EMBL/GenBank/DDBJ whole genome shotgun (WGS) entry which is preliminary data.</text>
</comment>
<evidence type="ECO:0000256" key="4">
    <source>
        <dbReference type="ARBA" id="ARBA00022833"/>
    </source>
</evidence>
<dbReference type="Pfam" id="PF00107">
    <property type="entry name" value="ADH_zinc_N"/>
    <property type="match status" value="1"/>
</dbReference>
<proteinExistence type="inferred from homology"/>
<evidence type="ECO:0000256" key="2">
    <source>
        <dbReference type="ARBA" id="ARBA00008072"/>
    </source>
</evidence>
<evidence type="ECO:0000313" key="9">
    <source>
        <dbReference type="Proteomes" id="UP000295710"/>
    </source>
</evidence>
<evidence type="ECO:0000313" key="8">
    <source>
        <dbReference type="EMBL" id="TDA20250.1"/>
    </source>
</evidence>
<dbReference type="Proteomes" id="UP000295710">
    <property type="component" value="Unassembled WGS sequence"/>
</dbReference>
<keyword evidence="4" id="KW-0862">Zinc</keyword>
<evidence type="ECO:0000259" key="6">
    <source>
        <dbReference type="Pfam" id="PF00107"/>
    </source>
</evidence>
<dbReference type="SUPFAM" id="SSF51735">
    <property type="entry name" value="NAD(P)-binding Rossmann-fold domains"/>
    <property type="match status" value="1"/>
</dbReference>
<sequence>MINYVYQLVAPGTFSVKYEEAQFGDQVIIKPRYMSICHADQRYYTGQRERSILDRKLPMALIHECCGEVLFDPAGKLKSGEEVVLIPNVPGEHSDIILENYAKGSGFLSSGRDGFLREFISLPKDRLVRHDGIPQKLASITEFVSVAAHSIRRFDSISHGIRNRIGVWGDGSLSFIVANLLKQAYPGSEVIVIGKNPGKLSYFTFADGTVLREELPASFEIDHAFECCGGDGSYYAIEDIIKHINPQGTVMLMGVSENRVAVNTRDVLEKGLAVIGSSRSGRADFEQAVSWMKNERFQRRLDMIIFEDEKVSSVEDIHRVFRMDRNTPFKTVFEWGL</sequence>
<dbReference type="InterPro" id="IPR013154">
    <property type="entry name" value="ADH-like_N"/>
</dbReference>
<dbReference type="InterPro" id="IPR013149">
    <property type="entry name" value="ADH-like_C"/>
</dbReference>